<feature type="transmembrane region" description="Helical" evidence="10">
    <location>
        <begin position="35"/>
        <end position="58"/>
    </location>
</feature>
<dbReference type="SUPFAM" id="SSF55874">
    <property type="entry name" value="ATPase domain of HSP90 chaperone/DNA topoisomerase II/histidine kinase"/>
    <property type="match status" value="1"/>
</dbReference>
<evidence type="ECO:0000256" key="10">
    <source>
        <dbReference type="SAM" id="Phobius"/>
    </source>
</evidence>
<dbReference type="GO" id="GO:0000155">
    <property type="term" value="F:phosphorelay sensor kinase activity"/>
    <property type="evidence" value="ECO:0007669"/>
    <property type="project" value="InterPro"/>
</dbReference>
<dbReference type="Proteomes" id="UP000824190">
    <property type="component" value="Unassembled WGS sequence"/>
</dbReference>
<sequence length="405" mass="43239">MSTSVPSAPTRYWPSGFSAAPWRFLTRAPVWKATVWTLLLAALFIPCLVVAIVLLPWLPLSARVADLFGRAGARWMAVAVPARRAGRWFDWRQAMELVAQLALGFAAFILACSAGVLTVVTVVIPFTYQSSQDGNLDLVFWSTTWPPAVFAVCLSFAVISALLFLYLSWVITGCSVAATVASNQNSEAEVAELTRSRAVLADAFTGERLRIERELHDGAQQYLTALQLNVAALELTAHNGGDLTVPMAEVKTNARQSLDSLRTTVRGIYPQVLKDKGLVEAVRELVAHSGINGEVAVTGVPRDLTDTPALLLYHCAAEGLTNAVKHGDAANILVTIDYRQDATVVTVDDDGRGVSTGPAGSSGSKGTGIAGLRERAATLGGTVSLTPATSPWTTRLALSVERNRP</sequence>
<name>A0A9D1RMT7_9CORY</name>
<feature type="transmembrane region" description="Helical" evidence="10">
    <location>
        <begin position="148"/>
        <end position="167"/>
    </location>
</feature>
<protein>
    <recommendedName>
        <fullName evidence="2">histidine kinase</fullName>
        <ecNumber evidence="2">2.7.13.3</ecNumber>
    </recommendedName>
</protein>
<evidence type="ECO:0000256" key="2">
    <source>
        <dbReference type="ARBA" id="ARBA00012438"/>
    </source>
</evidence>
<dbReference type="GO" id="GO:0016020">
    <property type="term" value="C:membrane"/>
    <property type="evidence" value="ECO:0007669"/>
    <property type="project" value="InterPro"/>
</dbReference>
<dbReference type="Pfam" id="PF07730">
    <property type="entry name" value="HisKA_3"/>
    <property type="match status" value="1"/>
</dbReference>
<dbReference type="CDD" id="cd16917">
    <property type="entry name" value="HATPase_UhpB-NarQ-NarX-like"/>
    <property type="match status" value="1"/>
</dbReference>
<evidence type="ECO:0000256" key="1">
    <source>
        <dbReference type="ARBA" id="ARBA00000085"/>
    </source>
</evidence>
<keyword evidence="3" id="KW-0597">Phosphoprotein</keyword>
<evidence type="ECO:0000256" key="4">
    <source>
        <dbReference type="ARBA" id="ARBA00022679"/>
    </source>
</evidence>
<dbReference type="PANTHER" id="PTHR24421:SF10">
    <property type="entry name" value="NITRATE_NITRITE SENSOR PROTEIN NARQ"/>
    <property type="match status" value="1"/>
</dbReference>
<dbReference type="EMBL" id="DXGC01000020">
    <property type="protein sequence ID" value="HIW90489.1"/>
    <property type="molecule type" value="Genomic_DNA"/>
</dbReference>
<dbReference type="Gene3D" id="3.30.565.10">
    <property type="entry name" value="Histidine kinase-like ATPase, C-terminal domain"/>
    <property type="match status" value="1"/>
</dbReference>
<dbReference type="Pfam" id="PF02518">
    <property type="entry name" value="HATPase_c"/>
    <property type="match status" value="1"/>
</dbReference>
<keyword evidence="6 12" id="KW-0418">Kinase</keyword>
<dbReference type="PANTHER" id="PTHR24421">
    <property type="entry name" value="NITRATE/NITRITE SENSOR PROTEIN NARX-RELATED"/>
    <property type="match status" value="1"/>
</dbReference>
<evidence type="ECO:0000313" key="13">
    <source>
        <dbReference type="Proteomes" id="UP000824190"/>
    </source>
</evidence>
<evidence type="ECO:0000313" key="12">
    <source>
        <dbReference type="EMBL" id="HIW90489.1"/>
    </source>
</evidence>
<feature type="domain" description="Histidine kinase/HSP90-like ATPase" evidence="11">
    <location>
        <begin position="307"/>
        <end position="404"/>
    </location>
</feature>
<reference evidence="12" key="2">
    <citation type="submission" date="2021-04" db="EMBL/GenBank/DDBJ databases">
        <authorList>
            <person name="Gilroy R."/>
        </authorList>
    </citation>
    <scope>NUCLEOTIDE SEQUENCE</scope>
    <source>
        <strain evidence="12">CHK32-1732</strain>
    </source>
</reference>
<keyword evidence="5" id="KW-0547">Nucleotide-binding</keyword>
<evidence type="ECO:0000256" key="7">
    <source>
        <dbReference type="ARBA" id="ARBA00022840"/>
    </source>
</evidence>
<evidence type="ECO:0000259" key="11">
    <source>
        <dbReference type="SMART" id="SM00387"/>
    </source>
</evidence>
<keyword evidence="10" id="KW-1133">Transmembrane helix</keyword>
<dbReference type="GO" id="GO:0046983">
    <property type="term" value="F:protein dimerization activity"/>
    <property type="evidence" value="ECO:0007669"/>
    <property type="project" value="InterPro"/>
</dbReference>
<keyword evidence="7" id="KW-0067">ATP-binding</keyword>
<dbReference type="InterPro" id="IPR036890">
    <property type="entry name" value="HATPase_C_sf"/>
</dbReference>
<gene>
    <name evidence="12" type="ORF">H9870_02345</name>
</gene>
<organism evidence="12 13">
    <name type="scientific">Candidatus Corynebacterium avicola</name>
    <dbReference type="NCBI Taxonomy" id="2838527"/>
    <lineage>
        <taxon>Bacteria</taxon>
        <taxon>Bacillati</taxon>
        <taxon>Actinomycetota</taxon>
        <taxon>Actinomycetes</taxon>
        <taxon>Mycobacteriales</taxon>
        <taxon>Corynebacteriaceae</taxon>
        <taxon>Corynebacterium</taxon>
    </lineage>
</organism>
<feature type="transmembrane region" description="Helical" evidence="10">
    <location>
        <begin position="101"/>
        <end position="128"/>
    </location>
</feature>
<proteinExistence type="predicted"/>
<dbReference type="GO" id="GO:0005524">
    <property type="term" value="F:ATP binding"/>
    <property type="evidence" value="ECO:0007669"/>
    <property type="project" value="UniProtKB-KW"/>
</dbReference>
<reference evidence="12" key="1">
    <citation type="journal article" date="2021" name="PeerJ">
        <title>Extensive microbial diversity within the chicken gut microbiome revealed by metagenomics and culture.</title>
        <authorList>
            <person name="Gilroy R."/>
            <person name="Ravi A."/>
            <person name="Getino M."/>
            <person name="Pursley I."/>
            <person name="Horton D.L."/>
            <person name="Alikhan N.F."/>
            <person name="Baker D."/>
            <person name="Gharbi K."/>
            <person name="Hall N."/>
            <person name="Watson M."/>
            <person name="Adriaenssens E.M."/>
            <person name="Foster-Nyarko E."/>
            <person name="Jarju S."/>
            <person name="Secka A."/>
            <person name="Antonio M."/>
            <person name="Oren A."/>
            <person name="Chaudhuri R.R."/>
            <person name="La Ragione R."/>
            <person name="Hildebrand F."/>
            <person name="Pallen M.J."/>
        </authorList>
    </citation>
    <scope>NUCLEOTIDE SEQUENCE</scope>
    <source>
        <strain evidence="12">CHK32-1732</strain>
    </source>
</reference>
<dbReference type="InterPro" id="IPR050482">
    <property type="entry name" value="Sensor_HK_TwoCompSys"/>
</dbReference>
<evidence type="ECO:0000256" key="6">
    <source>
        <dbReference type="ARBA" id="ARBA00022777"/>
    </source>
</evidence>
<dbReference type="Gene3D" id="1.20.5.1930">
    <property type="match status" value="1"/>
</dbReference>
<keyword evidence="4" id="KW-0808">Transferase</keyword>
<evidence type="ECO:0000256" key="8">
    <source>
        <dbReference type="ARBA" id="ARBA00023012"/>
    </source>
</evidence>
<accession>A0A9D1RMT7</accession>
<comment type="caution">
    <text evidence="12">The sequence shown here is derived from an EMBL/GenBank/DDBJ whole genome shotgun (WGS) entry which is preliminary data.</text>
</comment>
<dbReference type="InterPro" id="IPR003594">
    <property type="entry name" value="HATPase_dom"/>
</dbReference>
<keyword evidence="10" id="KW-0472">Membrane</keyword>
<dbReference type="EC" id="2.7.13.3" evidence="2"/>
<dbReference type="SMART" id="SM00387">
    <property type="entry name" value="HATPase_c"/>
    <property type="match status" value="1"/>
</dbReference>
<feature type="region of interest" description="Disordered" evidence="9">
    <location>
        <begin position="349"/>
        <end position="368"/>
    </location>
</feature>
<comment type="catalytic activity">
    <reaction evidence="1">
        <text>ATP + protein L-histidine = ADP + protein N-phospho-L-histidine.</text>
        <dbReference type="EC" id="2.7.13.3"/>
    </reaction>
</comment>
<dbReference type="AlphaFoldDB" id="A0A9D1RMT7"/>
<evidence type="ECO:0000256" key="5">
    <source>
        <dbReference type="ARBA" id="ARBA00022741"/>
    </source>
</evidence>
<evidence type="ECO:0000256" key="9">
    <source>
        <dbReference type="SAM" id="MobiDB-lite"/>
    </source>
</evidence>
<keyword evidence="8" id="KW-0902">Two-component regulatory system</keyword>
<dbReference type="InterPro" id="IPR011712">
    <property type="entry name" value="Sig_transdc_His_kin_sub3_dim/P"/>
</dbReference>
<keyword evidence="10" id="KW-0812">Transmembrane</keyword>
<evidence type="ECO:0000256" key="3">
    <source>
        <dbReference type="ARBA" id="ARBA00022553"/>
    </source>
</evidence>